<dbReference type="PROSITE" id="PS51819">
    <property type="entry name" value="VOC"/>
    <property type="match status" value="1"/>
</dbReference>
<dbReference type="CDD" id="cd07247">
    <property type="entry name" value="SgaA_N_like"/>
    <property type="match status" value="1"/>
</dbReference>
<proteinExistence type="predicted"/>
<name>A0A098Q2T2_9XANT</name>
<dbReference type="EMBL" id="JPHD02000009">
    <property type="protein sequence ID" value="KGE53674.1"/>
    <property type="molecule type" value="Genomic_DNA"/>
</dbReference>
<dbReference type="InterPro" id="IPR052164">
    <property type="entry name" value="Anthracycline_SecMetBiosynth"/>
</dbReference>
<evidence type="ECO:0000313" key="1">
    <source>
        <dbReference type="EMBL" id="KGE53674.1"/>
    </source>
</evidence>
<dbReference type="InterPro" id="IPR037523">
    <property type="entry name" value="VOC_core"/>
</dbReference>
<dbReference type="Pfam" id="PF00903">
    <property type="entry name" value="Glyoxalase"/>
    <property type="match status" value="1"/>
</dbReference>
<dbReference type="PANTHER" id="PTHR33993">
    <property type="entry name" value="GLYOXALASE-RELATED"/>
    <property type="match status" value="1"/>
</dbReference>
<dbReference type="RefSeq" id="WP_042821010.1">
    <property type="nucleotide sequence ID" value="NZ_CP053649.1"/>
</dbReference>
<dbReference type="PANTHER" id="PTHR33993:SF1">
    <property type="entry name" value="GLYOXALASE FAMILY PROTEIN"/>
    <property type="match status" value="1"/>
</dbReference>
<dbReference type="AlphaFoldDB" id="A0A098Q2T2"/>
<organism evidence="1 2">
    <name type="scientific">Xanthomonas axonopodis pv. vasculorum</name>
    <dbReference type="NCBI Taxonomy" id="325777"/>
    <lineage>
        <taxon>Bacteria</taxon>
        <taxon>Pseudomonadati</taxon>
        <taxon>Pseudomonadota</taxon>
        <taxon>Gammaproteobacteria</taxon>
        <taxon>Lysobacterales</taxon>
        <taxon>Lysobacteraceae</taxon>
        <taxon>Xanthomonas</taxon>
    </lineage>
</organism>
<reference evidence="1 2" key="1">
    <citation type="submission" date="2014-09" db="EMBL/GenBank/DDBJ databases">
        <title>A draft genome sequence for Xanthomonas axonopodis pv. vasculorum NCPPB 900.</title>
        <authorList>
            <person name="Harrison J."/>
            <person name="Studholme D.J."/>
        </authorList>
    </citation>
    <scope>NUCLEOTIDE SEQUENCE [LARGE SCALE GENOMIC DNA]</scope>
    <source>
        <strain evidence="1 2">NCPPB 900</strain>
    </source>
</reference>
<dbReference type="STRING" id="325777.GW15_0201070"/>
<gene>
    <name evidence="1" type="ORF">GW15_0201070</name>
</gene>
<dbReference type="Proteomes" id="UP000028012">
    <property type="component" value="Unassembled WGS sequence"/>
</dbReference>
<sequence length="120" mass="13174">MTDTTPHRIDYLEFAVDSMAVAKALYGQAFGWTFQDYGPDYCEFRYCEFRVGRLSGGLFHGTPQPGGALVVLASADLARSQACIEAAGGQITQPMFAFPGGRRFHFADPHGYVLAVWSKD</sequence>
<dbReference type="eggNOG" id="COG3324">
    <property type="taxonomic scope" value="Bacteria"/>
</dbReference>
<protein>
    <submittedName>
        <fullName evidence="1">Glyoxalase</fullName>
    </submittedName>
</protein>
<dbReference type="SUPFAM" id="SSF54593">
    <property type="entry name" value="Glyoxalase/Bleomycin resistance protein/Dihydroxybiphenyl dioxygenase"/>
    <property type="match status" value="1"/>
</dbReference>
<dbReference type="Gene3D" id="3.10.180.10">
    <property type="entry name" value="2,3-Dihydroxybiphenyl 1,2-Dioxygenase, domain 1"/>
    <property type="match status" value="1"/>
</dbReference>
<dbReference type="InterPro" id="IPR029068">
    <property type="entry name" value="Glyas_Bleomycin-R_OHBP_Dase"/>
</dbReference>
<dbReference type="GeneID" id="58005074"/>
<comment type="caution">
    <text evidence="1">The sequence shown here is derived from an EMBL/GenBank/DDBJ whole genome shotgun (WGS) entry which is preliminary data.</text>
</comment>
<accession>A0A098Q2T2</accession>
<evidence type="ECO:0000313" key="2">
    <source>
        <dbReference type="Proteomes" id="UP000028012"/>
    </source>
</evidence>
<dbReference type="InterPro" id="IPR004360">
    <property type="entry name" value="Glyas_Fos-R_dOase_dom"/>
</dbReference>
<dbReference type="HOGENOM" id="CLU_127592_1_0_6"/>